<evidence type="ECO:0000313" key="3">
    <source>
        <dbReference type="Proteomes" id="UP001432027"/>
    </source>
</evidence>
<evidence type="ECO:0008006" key="4">
    <source>
        <dbReference type="Google" id="ProtNLM"/>
    </source>
</evidence>
<accession>A0AAV5TH08</accession>
<name>A0AAV5TH08_9BILA</name>
<dbReference type="InterPro" id="IPR053220">
    <property type="entry name" value="Nematode_rcpt-like_serp_H"/>
</dbReference>
<dbReference type="PANTHER" id="PTHR22941">
    <property type="entry name" value="SERPENTINE RECEPTOR"/>
    <property type="match status" value="1"/>
</dbReference>
<feature type="non-terminal residue" evidence="2">
    <location>
        <position position="101"/>
    </location>
</feature>
<feature type="transmembrane region" description="Helical" evidence="1">
    <location>
        <begin position="64"/>
        <end position="91"/>
    </location>
</feature>
<sequence length="101" mass="11689">YFFQIAYHTFTTLRVHSGMSEKMREYHRTMTKVLILQSAVPVVLFQVPLSISISVYFLNIDGSMITAICFTVMASYSFFHSIAVISTTPVYRRHFKKIIGR</sequence>
<evidence type="ECO:0000256" key="1">
    <source>
        <dbReference type="SAM" id="Phobius"/>
    </source>
</evidence>
<dbReference type="InterPro" id="IPR019422">
    <property type="entry name" value="7TM_GPCR_serpentine_rcpt_Srh"/>
</dbReference>
<dbReference type="Pfam" id="PF10318">
    <property type="entry name" value="7TM_GPCR_Srh"/>
    <property type="match status" value="1"/>
</dbReference>
<keyword evidence="1" id="KW-0472">Membrane</keyword>
<dbReference type="EMBL" id="BTSX01000004">
    <property type="protein sequence ID" value="GMS93546.1"/>
    <property type="molecule type" value="Genomic_DNA"/>
</dbReference>
<organism evidence="2 3">
    <name type="scientific">Pristionchus entomophagus</name>
    <dbReference type="NCBI Taxonomy" id="358040"/>
    <lineage>
        <taxon>Eukaryota</taxon>
        <taxon>Metazoa</taxon>
        <taxon>Ecdysozoa</taxon>
        <taxon>Nematoda</taxon>
        <taxon>Chromadorea</taxon>
        <taxon>Rhabditida</taxon>
        <taxon>Rhabditina</taxon>
        <taxon>Diplogasteromorpha</taxon>
        <taxon>Diplogasteroidea</taxon>
        <taxon>Neodiplogasteridae</taxon>
        <taxon>Pristionchus</taxon>
    </lineage>
</organism>
<reference evidence="2" key="1">
    <citation type="submission" date="2023-10" db="EMBL/GenBank/DDBJ databases">
        <title>Genome assembly of Pristionchus species.</title>
        <authorList>
            <person name="Yoshida K."/>
            <person name="Sommer R.J."/>
        </authorList>
    </citation>
    <scope>NUCLEOTIDE SEQUENCE</scope>
    <source>
        <strain evidence="2">RS0144</strain>
    </source>
</reference>
<keyword evidence="3" id="KW-1185">Reference proteome</keyword>
<gene>
    <name evidence="2" type="ORF">PENTCL1PPCAC_15721</name>
</gene>
<comment type="caution">
    <text evidence="2">The sequence shown here is derived from an EMBL/GenBank/DDBJ whole genome shotgun (WGS) entry which is preliminary data.</text>
</comment>
<keyword evidence="1" id="KW-1133">Transmembrane helix</keyword>
<keyword evidence="1" id="KW-0812">Transmembrane</keyword>
<feature type="non-terminal residue" evidence="2">
    <location>
        <position position="1"/>
    </location>
</feature>
<evidence type="ECO:0000313" key="2">
    <source>
        <dbReference type="EMBL" id="GMS93546.1"/>
    </source>
</evidence>
<dbReference type="SUPFAM" id="SSF81321">
    <property type="entry name" value="Family A G protein-coupled receptor-like"/>
    <property type="match status" value="1"/>
</dbReference>
<protein>
    <recommendedName>
        <fullName evidence="4">G protein-coupled receptor</fullName>
    </recommendedName>
</protein>
<dbReference type="Proteomes" id="UP001432027">
    <property type="component" value="Unassembled WGS sequence"/>
</dbReference>
<proteinExistence type="predicted"/>
<feature type="transmembrane region" description="Helical" evidence="1">
    <location>
        <begin position="33"/>
        <end position="58"/>
    </location>
</feature>
<dbReference type="PANTHER" id="PTHR22941:SF26">
    <property type="entry name" value="SERPENTINE RECEPTOR, CLASS H"/>
    <property type="match status" value="1"/>
</dbReference>
<dbReference type="AlphaFoldDB" id="A0AAV5TH08"/>